<name>A0A4R7UQH1_9PSEU</name>
<dbReference type="Proteomes" id="UP000294927">
    <property type="component" value="Unassembled WGS sequence"/>
</dbReference>
<dbReference type="InterPro" id="IPR036661">
    <property type="entry name" value="Luciferase-like_sf"/>
</dbReference>
<dbReference type="NCBIfam" id="TIGR03619">
    <property type="entry name" value="F420_Rv2161c"/>
    <property type="match status" value="1"/>
</dbReference>
<dbReference type="InterPro" id="IPR051260">
    <property type="entry name" value="Diverse_substr_monoxygenases"/>
</dbReference>
<reference evidence="2 3" key="1">
    <citation type="submission" date="2019-03" db="EMBL/GenBank/DDBJ databases">
        <title>Genomic Encyclopedia of Archaeal and Bacterial Type Strains, Phase II (KMG-II): from individual species to whole genera.</title>
        <authorList>
            <person name="Goeker M."/>
        </authorList>
    </citation>
    <scope>NUCLEOTIDE SEQUENCE [LARGE SCALE GENOMIC DNA]</scope>
    <source>
        <strain evidence="2 3">DSM 45499</strain>
    </source>
</reference>
<protein>
    <submittedName>
        <fullName evidence="2">Putative F420-dependent oxidoreductase</fullName>
    </submittedName>
</protein>
<dbReference type="SUPFAM" id="SSF51679">
    <property type="entry name" value="Bacterial luciferase-like"/>
    <property type="match status" value="1"/>
</dbReference>
<dbReference type="AlphaFoldDB" id="A0A4R7UQH1"/>
<proteinExistence type="predicted"/>
<dbReference type="Pfam" id="PF00296">
    <property type="entry name" value="Bac_luciferase"/>
    <property type="match status" value="1"/>
</dbReference>
<dbReference type="PANTHER" id="PTHR30011">
    <property type="entry name" value="ALKANESULFONATE MONOOXYGENASE-RELATED"/>
    <property type="match status" value="1"/>
</dbReference>
<comment type="caution">
    <text evidence="2">The sequence shown here is derived from an EMBL/GenBank/DDBJ whole genome shotgun (WGS) entry which is preliminary data.</text>
</comment>
<feature type="domain" description="Luciferase-like" evidence="1">
    <location>
        <begin position="13"/>
        <end position="184"/>
    </location>
</feature>
<evidence type="ECO:0000313" key="2">
    <source>
        <dbReference type="EMBL" id="TDV36046.1"/>
    </source>
</evidence>
<keyword evidence="3" id="KW-1185">Reference proteome</keyword>
<organism evidence="2 3">
    <name type="scientific">Actinophytocola oryzae</name>
    <dbReference type="NCBI Taxonomy" id="502181"/>
    <lineage>
        <taxon>Bacteria</taxon>
        <taxon>Bacillati</taxon>
        <taxon>Actinomycetota</taxon>
        <taxon>Actinomycetes</taxon>
        <taxon>Pseudonocardiales</taxon>
        <taxon>Pseudonocardiaceae</taxon>
    </lineage>
</organism>
<dbReference type="RefSeq" id="WP_243867495.1">
    <property type="nucleotide sequence ID" value="NZ_SOCP01000032.1"/>
</dbReference>
<dbReference type="InterPro" id="IPR011251">
    <property type="entry name" value="Luciferase-like_dom"/>
</dbReference>
<dbReference type="InterPro" id="IPR019921">
    <property type="entry name" value="Lucif-like_OxRdtase_Rv2161c"/>
</dbReference>
<gene>
    <name evidence="2" type="ORF">CLV71_13224</name>
</gene>
<evidence type="ECO:0000259" key="1">
    <source>
        <dbReference type="Pfam" id="PF00296"/>
    </source>
</evidence>
<dbReference type="PANTHER" id="PTHR30011:SF32">
    <property type="entry name" value="CONSERVED PROTEIN"/>
    <property type="match status" value="1"/>
</dbReference>
<dbReference type="Gene3D" id="3.20.20.30">
    <property type="entry name" value="Luciferase-like domain"/>
    <property type="match status" value="1"/>
</dbReference>
<sequence>MPGSAPWSSPPTTPCLDPLDCLSYVAANTSRLLLGTGVLLLPHHHPVPLAKRLATVDLLSGGRLRLLTVGVGALPGEAAAVGVDFTTRGRRADEAIEVLRLLWSGRPVSHAGEFFRFEDVCSCPTADLPIHVGGSSAAAARRAGRLGHGYFAGGMLAPGERARQFDLARTAAADAGHDPAALEYTRWGSLDLLPEKVEALAVQGVTRLVVSATSPDPSRQRDELSAFAERFGLS</sequence>
<accession>A0A4R7UQH1</accession>
<evidence type="ECO:0000313" key="3">
    <source>
        <dbReference type="Proteomes" id="UP000294927"/>
    </source>
</evidence>
<dbReference type="GO" id="GO:0016705">
    <property type="term" value="F:oxidoreductase activity, acting on paired donors, with incorporation or reduction of molecular oxygen"/>
    <property type="evidence" value="ECO:0007669"/>
    <property type="project" value="InterPro"/>
</dbReference>
<dbReference type="EMBL" id="SOCP01000032">
    <property type="protein sequence ID" value="TDV36046.1"/>
    <property type="molecule type" value="Genomic_DNA"/>
</dbReference>